<evidence type="ECO:0000313" key="7">
    <source>
        <dbReference type="Proteomes" id="UP000275199"/>
    </source>
</evidence>
<dbReference type="HAMAP" id="MF_00167">
    <property type="entry name" value="CsrA"/>
    <property type="match status" value="1"/>
</dbReference>
<dbReference type="InterPro" id="IPR036107">
    <property type="entry name" value="CsrA_sf"/>
</dbReference>
<keyword evidence="3 5" id="KW-0694">RNA-binding</keyword>
<comment type="subunit">
    <text evidence="5">Homodimer; the beta-strands of each monomer intercalate to form a hydrophobic core, while the alpha-helices form wings that extend away from the core.</text>
</comment>
<evidence type="ECO:0000256" key="1">
    <source>
        <dbReference type="ARBA" id="ARBA00022490"/>
    </source>
</evidence>
<dbReference type="Gene3D" id="2.60.40.4380">
    <property type="entry name" value="Translational regulator CsrA"/>
    <property type="match status" value="1"/>
</dbReference>
<evidence type="ECO:0000256" key="5">
    <source>
        <dbReference type="HAMAP-Rule" id="MF_00167"/>
    </source>
</evidence>
<evidence type="ECO:0000256" key="2">
    <source>
        <dbReference type="ARBA" id="ARBA00022845"/>
    </source>
</evidence>
<reference evidence="6 7" key="1">
    <citation type="submission" date="2018-11" db="EMBL/GenBank/DDBJ databases">
        <authorList>
            <person name="Jang G.I."/>
            <person name="Hwang C.Y."/>
        </authorList>
    </citation>
    <scope>NUCLEOTIDE SEQUENCE [LARGE SCALE GENOMIC DNA]</scope>
    <source>
        <strain evidence="6 7">SSM26</strain>
    </source>
</reference>
<comment type="caution">
    <text evidence="6">The sequence shown here is derived from an EMBL/GenBank/DDBJ whole genome shotgun (WGS) entry which is preliminary data.</text>
</comment>
<comment type="subcellular location">
    <subcellularLocation>
        <location evidence="5">Cytoplasm</location>
    </subcellularLocation>
</comment>
<evidence type="ECO:0000256" key="3">
    <source>
        <dbReference type="ARBA" id="ARBA00022884"/>
    </source>
</evidence>
<dbReference type="InterPro" id="IPR003751">
    <property type="entry name" value="CsrA"/>
</dbReference>
<evidence type="ECO:0000256" key="4">
    <source>
        <dbReference type="ARBA" id="ARBA00023159"/>
    </source>
</evidence>
<protein>
    <recommendedName>
        <fullName evidence="5">Translational regulator CsrA</fullName>
    </recommendedName>
    <alternativeName>
        <fullName evidence="5">Carbon storage regulator</fullName>
    </alternativeName>
</protein>
<dbReference type="Proteomes" id="UP000275199">
    <property type="component" value="Unassembled WGS sequence"/>
</dbReference>
<organism evidence="6 7">
    <name type="scientific">Pseudomonas neustonica</name>
    <dbReference type="NCBI Taxonomy" id="2487346"/>
    <lineage>
        <taxon>Bacteria</taxon>
        <taxon>Pseudomonadati</taxon>
        <taxon>Pseudomonadota</taxon>
        <taxon>Gammaproteobacteria</taxon>
        <taxon>Pseudomonadales</taxon>
        <taxon>Pseudomonadaceae</taxon>
        <taxon>Pseudomonas</taxon>
    </lineage>
</organism>
<comment type="function">
    <text evidence="5">A key translational regulator that binds mRNA to regulate translation initiation and/or mRNA stability. Mediates global changes in gene expression, shifting from rapid growth to stress survival by linking envelope stress, the stringent response and the catabolite repression systems. Usually binds in the 5'-UTR; binding at or near the Shine-Dalgarno sequence prevents ribosome-binding, repressing translation, binding elsewhere in the 5'-UTR can activate translation and/or stabilize the mRNA. Its function is antagonized by small RNA(s).</text>
</comment>
<dbReference type="Pfam" id="PF02599">
    <property type="entry name" value="CsrA"/>
    <property type="match status" value="1"/>
</dbReference>
<dbReference type="RefSeq" id="WP_123887884.1">
    <property type="nucleotide sequence ID" value="NZ_RKKU01000001.1"/>
</dbReference>
<keyword evidence="2 5" id="KW-0810">Translation regulation</keyword>
<keyword evidence="5" id="KW-0678">Repressor</keyword>
<dbReference type="PANTHER" id="PTHR34984">
    <property type="entry name" value="CARBON STORAGE REGULATOR"/>
    <property type="match status" value="1"/>
</dbReference>
<gene>
    <name evidence="5" type="primary">csrA</name>
    <name evidence="6" type="ORF">EF096_01780</name>
</gene>
<dbReference type="PANTHER" id="PTHR34984:SF1">
    <property type="entry name" value="CARBON STORAGE REGULATOR"/>
    <property type="match status" value="1"/>
</dbReference>
<comment type="similarity">
    <text evidence="5">Belongs to the CsrA/RsmA family.</text>
</comment>
<sequence>MLTLSRKIGETIIISAGGHQIEITVQAVHGNQVRLATAAPKCVAVDRKEIYQRKMAGVPHV</sequence>
<proteinExistence type="inferred from homology"/>
<evidence type="ECO:0000313" key="6">
    <source>
        <dbReference type="EMBL" id="ROZ88446.1"/>
    </source>
</evidence>
<keyword evidence="1 5" id="KW-0963">Cytoplasm</keyword>
<dbReference type="EMBL" id="RKKU01000001">
    <property type="protein sequence ID" value="ROZ88446.1"/>
    <property type="molecule type" value="Genomic_DNA"/>
</dbReference>
<name>A0ABX9XN10_9PSED</name>
<accession>A0ABX9XN10</accession>
<keyword evidence="7" id="KW-1185">Reference proteome</keyword>
<dbReference type="SUPFAM" id="SSF117130">
    <property type="entry name" value="CsrA-like"/>
    <property type="match status" value="1"/>
</dbReference>
<keyword evidence="4 5" id="KW-0010">Activator</keyword>